<dbReference type="PROSITE" id="PS50977">
    <property type="entry name" value="HTH_TETR_2"/>
    <property type="match status" value="1"/>
</dbReference>
<dbReference type="InterPro" id="IPR001647">
    <property type="entry name" value="HTH_TetR"/>
</dbReference>
<accession>A0A5C4LTC5</accession>
<evidence type="ECO:0000256" key="1">
    <source>
        <dbReference type="ARBA" id="ARBA00023015"/>
    </source>
</evidence>
<dbReference type="PANTHER" id="PTHR30055:SF234">
    <property type="entry name" value="HTH-TYPE TRANSCRIPTIONAL REGULATOR BETI"/>
    <property type="match status" value="1"/>
</dbReference>
<evidence type="ECO:0000256" key="2">
    <source>
        <dbReference type="ARBA" id="ARBA00023125"/>
    </source>
</evidence>
<comment type="caution">
    <text evidence="6">The sequence shown here is derived from an EMBL/GenBank/DDBJ whole genome shotgun (WGS) entry which is preliminary data.</text>
</comment>
<dbReference type="InterPro" id="IPR050109">
    <property type="entry name" value="HTH-type_TetR-like_transc_reg"/>
</dbReference>
<keyword evidence="7" id="KW-1185">Reference proteome</keyword>
<keyword evidence="2 4" id="KW-0238">DNA-binding</keyword>
<feature type="domain" description="HTH tetR-type" evidence="5">
    <location>
        <begin position="144"/>
        <end position="203"/>
    </location>
</feature>
<dbReference type="Gene3D" id="1.10.357.10">
    <property type="entry name" value="Tetracycline Repressor, domain 2"/>
    <property type="match status" value="1"/>
</dbReference>
<dbReference type="Pfam" id="PF00440">
    <property type="entry name" value="TetR_N"/>
    <property type="match status" value="1"/>
</dbReference>
<protein>
    <submittedName>
        <fullName evidence="6">TetR/AcrR family transcriptional regulator</fullName>
    </submittedName>
</protein>
<dbReference type="InterPro" id="IPR009057">
    <property type="entry name" value="Homeodomain-like_sf"/>
</dbReference>
<sequence length="319" mass="34404">MSCLPCSACRPSISSSSAHSSASAEWPATVRAALHSWASRRTFSSARTPASQPPCAASSGLVARLTRAIWHLLPASRLGGGIRLTALSIAGAVRSVQFHFTPSRTRNTPEIGNRIHYPFGWTIRIPYDERVKSRGETPRRADAARNRERVLRIAREQLTAGDESLQLNTIARLAGVGVGTVYRHFPGRNALLEAISHGSLAELTERAESAAANGDPLAGLHELLRFALTRTLAEPGFAGVLGSPTAADPATAALKSRFDKAAGRLLRRAKQQGQVHEDLRPADLRRLLAGITHALRCGPHPPRVVKTYLRTLQNGLRPS</sequence>
<keyword evidence="1" id="KW-0805">Transcription regulation</keyword>
<dbReference type="EMBL" id="VDFW01000034">
    <property type="protein sequence ID" value="TNC21433.1"/>
    <property type="molecule type" value="Genomic_DNA"/>
</dbReference>
<dbReference type="Pfam" id="PF21597">
    <property type="entry name" value="TetR_C_43"/>
    <property type="match status" value="1"/>
</dbReference>
<dbReference type="InterPro" id="IPR049445">
    <property type="entry name" value="TetR_SbtR-like_C"/>
</dbReference>
<evidence type="ECO:0000259" key="5">
    <source>
        <dbReference type="PROSITE" id="PS50977"/>
    </source>
</evidence>
<evidence type="ECO:0000313" key="6">
    <source>
        <dbReference type="EMBL" id="TNC21433.1"/>
    </source>
</evidence>
<dbReference type="SUPFAM" id="SSF46689">
    <property type="entry name" value="Homeodomain-like"/>
    <property type="match status" value="1"/>
</dbReference>
<dbReference type="PANTHER" id="PTHR30055">
    <property type="entry name" value="HTH-TYPE TRANSCRIPTIONAL REGULATOR RUTR"/>
    <property type="match status" value="1"/>
</dbReference>
<evidence type="ECO:0000313" key="7">
    <source>
        <dbReference type="Proteomes" id="UP000305546"/>
    </source>
</evidence>
<dbReference type="Proteomes" id="UP000305546">
    <property type="component" value="Unassembled WGS sequence"/>
</dbReference>
<evidence type="ECO:0000256" key="3">
    <source>
        <dbReference type="ARBA" id="ARBA00023163"/>
    </source>
</evidence>
<dbReference type="SUPFAM" id="SSF48498">
    <property type="entry name" value="Tetracyclin repressor-like, C-terminal domain"/>
    <property type="match status" value="1"/>
</dbReference>
<feature type="DNA-binding region" description="H-T-H motif" evidence="4">
    <location>
        <begin position="166"/>
        <end position="185"/>
    </location>
</feature>
<gene>
    <name evidence="6" type="ORF">FG385_28345</name>
</gene>
<organism evidence="6 7">
    <name type="scientific">Amycolatopsis alkalitolerans</name>
    <dbReference type="NCBI Taxonomy" id="2547244"/>
    <lineage>
        <taxon>Bacteria</taxon>
        <taxon>Bacillati</taxon>
        <taxon>Actinomycetota</taxon>
        <taxon>Actinomycetes</taxon>
        <taxon>Pseudonocardiales</taxon>
        <taxon>Pseudonocardiaceae</taxon>
        <taxon>Amycolatopsis</taxon>
    </lineage>
</organism>
<reference evidence="6 7" key="1">
    <citation type="submission" date="2019-06" db="EMBL/GenBank/DDBJ databases">
        <title>Amycolatopsis alkalitolerans sp. nov., isolated from Gastrodia elata Blume.</title>
        <authorList>
            <person name="Narsing Rao M.P."/>
            <person name="Li W.J."/>
        </authorList>
    </citation>
    <scope>NUCLEOTIDE SEQUENCE [LARGE SCALE GENOMIC DNA]</scope>
    <source>
        <strain evidence="6 7">SYSUP0005</strain>
    </source>
</reference>
<dbReference type="GO" id="GO:0000976">
    <property type="term" value="F:transcription cis-regulatory region binding"/>
    <property type="evidence" value="ECO:0007669"/>
    <property type="project" value="TreeGrafter"/>
</dbReference>
<keyword evidence="3" id="KW-0804">Transcription</keyword>
<dbReference type="AlphaFoldDB" id="A0A5C4LTC5"/>
<evidence type="ECO:0000256" key="4">
    <source>
        <dbReference type="PROSITE-ProRule" id="PRU00335"/>
    </source>
</evidence>
<proteinExistence type="predicted"/>
<name>A0A5C4LTC5_9PSEU</name>
<dbReference type="InterPro" id="IPR036271">
    <property type="entry name" value="Tet_transcr_reg_TetR-rel_C_sf"/>
</dbReference>
<dbReference type="GO" id="GO:0003700">
    <property type="term" value="F:DNA-binding transcription factor activity"/>
    <property type="evidence" value="ECO:0007669"/>
    <property type="project" value="TreeGrafter"/>
</dbReference>